<sequence>MVNKVEVLMHPVRMKISQALMRNKENGLTPLEMVKVIKDVPQATLYRHIQTLLDAGIIRILKEEKVKSVSEKYYTLNEEQLKVSSKEWKELSSKEKLDYFSYYQLSLTTQYQNFLHILEEKNTDEDLSTFSLAELKLNDTQFINFQTELNELMMKYCNMTNENKEKDVPFRTVAITIIPES</sequence>
<dbReference type="Pfam" id="PF12840">
    <property type="entry name" value="HTH_20"/>
    <property type="match status" value="1"/>
</dbReference>
<dbReference type="RefSeq" id="WP_328015802.1">
    <property type="nucleotide sequence ID" value="NZ_JARTFS010000018.1"/>
</dbReference>
<dbReference type="InterPro" id="IPR036388">
    <property type="entry name" value="WH-like_DNA-bd_sf"/>
</dbReference>
<name>A0ABU6P4K6_9BACI</name>
<protein>
    <submittedName>
        <fullName evidence="2">Helix-turn-helix domain-containing protein</fullName>
    </submittedName>
</protein>
<dbReference type="Gene3D" id="1.10.10.10">
    <property type="entry name" value="Winged helix-like DNA-binding domain superfamily/Winged helix DNA-binding domain"/>
    <property type="match status" value="1"/>
</dbReference>
<dbReference type="NCBIfam" id="NF005061">
    <property type="entry name" value="PRK06474.1"/>
    <property type="match status" value="1"/>
</dbReference>
<gene>
    <name evidence="2" type="ORF">P9271_19980</name>
</gene>
<proteinExistence type="predicted"/>
<evidence type="ECO:0000313" key="2">
    <source>
        <dbReference type="EMBL" id="MED4403592.1"/>
    </source>
</evidence>
<evidence type="ECO:0000256" key="1">
    <source>
        <dbReference type="ARBA" id="ARBA00023125"/>
    </source>
</evidence>
<keyword evidence="1" id="KW-0238">DNA-binding</keyword>
<dbReference type="SUPFAM" id="SSF46785">
    <property type="entry name" value="Winged helix' DNA-binding domain"/>
    <property type="match status" value="1"/>
</dbReference>
<reference evidence="2 3" key="1">
    <citation type="submission" date="2023-03" db="EMBL/GenBank/DDBJ databases">
        <title>Bacillus Genome Sequencing.</title>
        <authorList>
            <person name="Dunlap C."/>
        </authorList>
    </citation>
    <scope>NUCLEOTIDE SEQUENCE [LARGE SCALE GENOMIC DNA]</scope>
    <source>
        <strain evidence="2 3">NRS-1717</strain>
    </source>
</reference>
<accession>A0ABU6P4K6</accession>
<evidence type="ECO:0000313" key="3">
    <source>
        <dbReference type="Proteomes" id="UP001342826"/>
    </source>
</evidence>
<organism evidence="2 3">
    <name type="scientific">Metabacillus fastidiosus</name>
    <dbReference type="NCBI Taxonomy" id="1458"/>
    <lineage>
        <taxon>Bacteria</taxon>
        <taxon>Bacillati</taxon>
        <taxon>Bacillota</taxon>
        <taxon>Bacilli</taxon>
        <taxon>Bacillales</taxon>
        <taxon>Bacillaceae</taxon>
        <taxon>Metabacillus</taxon>
    </lineage>
</organism>
<dbReference type="Proteomes" id="UP001342826">
    <property type="component" value="Unassembled WGS sequence"/>
</dbReference>
<comment type="caution">
    <text evidence="2">The sequence shown here is derived from an EMBL/GenBank/DDBJ whole genome shotgun (WGS) entry which is preliminary data.</text>
</comment>
<dbReference type="EMBL" id="JARTFS010000018">
    <property type="protein sequence ID" value="MED4403592.1"/>
    <property type="molecule type" value="Genomic_DNA"/>
</dbReference>
<dbReference type="Gene3D" id="6.10.140.2180">
    <property type="match status" value="1"/>
</dbReference>
<dbReference type="InterPro" id="IPR011991">
    <property type="entry name" value="ArsR-like_HTH"/>
</dbReference>
<keyword evidence="3" id="KW-1185">Reference proteome</keyword>
<dbReference type="CDD" id="cd00090">
    <property type="entry name" value="HTH_ARSR"/>
    <property type="match status" value="1"/>
</dbReference>
<dbReference type="InterPro" id="IPR036390">
    <property type="entry name" value="WH_DNA-bd_sf"/>
</dbReference>